<gene>
    <name evidence="7" type="ORF">PCOR1329_LOCUS80017</name>
</gene>
<feature type="domain" description="RING-CH-type" evidence="6">
    <location>
        <begin position="1"/>
        <end position="68"/>
    </location>
</feature>
<proteinExistence type="predicted"/>
<evidence type="ECO:0000256" key="4">
    <source>
        <dbReference type="ARBA" id="ARBA00022771"/>
    </source>
</evidence>
<protein>
    <recommendedName>
        <fullName evidence="6">RING-CH-type domain-containing protein</fullName>
    </recommendedName>
</protein>
<keyword evidence="3" id="KW-0677">Repeat</keyword>
<dbReference type="SMART" id="SM00744">
    <property type="entry name" value="RINGv"/>
    <property type="match status" value="1"/>
</dbReference>
<dbReference type="Pfam" id="PF24681">
    <property type="entry name" value="Kelch_KLHDC2_KLHL20_DRC7"/>
    <property type="match status" value="1"/>
</dbReference>
<dbReference type="PROSITE" id="PS51292">
    <property type="entry name" value="ZF_RING_CH"/>
    <property type="match status" value="1"/>
</dbReference>
<organism evidence="7 8">
    <name type="scientific">Prorocentrum cordatum</name>
    <dbReference type="NCBI Taxonomy" id="2364126"/>
    <lineage>
        <taxon>Eukaryota</taxon>
        <taxon>Sar</taxon>
        <taxon>Alveolata</taxon>
        <taxon>Dinophyceae</taxon>
        <taxon>Prorocentrales</taxon>
        <taxon>Prorocentraceae</taxon>
        <taxon>Prorocentrum</taxon>
    </lineage>
</organism>
<dbReference type="PANTHER" id="PTHR46093:SF18">
    <property type="entry name" value="FIBRONECTIN TYPE-III DOMAIN-CONTAINING PROTEIN"/>
    <property type="match status" value="1"/>
</dbReference>
<keyword evidence="4" id="KW-0863">Zinc-finger</keyword>
<dbReference type="Gene3D" id="2.120.10.80">
    <property type="entry name" value="Kelch-type beta propeller"/>
    <property type="match status" value="2"/>
</dbReference>
<reference evidence="7" key="1">
    <citation type="submission" date="2023-10" db="EMBL/GenBank/DDBJ databases">
        <authorList>
            <person name="Chen Y."/>
            <person name="Shah S."/>
            <person name="Dougan E. K."/>
            <person name="Thang M."/>
            <person name="Chan C."/>
        </authorList>
    </citation>
    <scope>NUCLEOTIDE SEQUENCE [LARGE SCALE GENOMIC DNA]</scope>
</reference>
<keyword evidence="1" id="KW-0880">Kelch repeat</keyword>
<accession>A0ABN9XZL0</accession>
<evidence type="ECO:0000259" key="6">
    <source>
        <dbReference type="PROSITE" id="PS51292"/>
    </source>
</evidence>
<keyword evidence="8" id="KW-1185">Reference proteome</keyword>
<dbReference type="Gene3D" id="3.30.40.10">
    <property type="entry name" value="Zinc/RING finger domain, C3HC4 (zinc finger)"/>
    <property type="match status" value="1"/>
</dbReference>
<evidence type="ECO:0000313" key="8">
    <source>
        <dbReference type="Proteomes" id="UP001189429"/>
    </source>
</evidence>
<evidence type="ECO:0000256" key="1">
    <source>
        <dbReference type="ARBA" id="ARBA00022441"/>
    </source>
</evidence>
<comment type="caution">
    <text evidence="7">The sequence shown here is derived from an EMBL/GenBank/DDBJ whole genome shotgun (WGS) entry which is preliminary data.</text>
</comment>
<dbReference type="InterPro" id="IPR011016">
    <property type="entry name" value="Znf_RING-CH"/>
</dbReference>
<evidence type="ECO:0000256" key="3">
    <source>
        <dbReference type="ARBA" id="ARBA00022737"/>
    </source>
</evidence>
<dbReference type="CDD" id="cd16495">
    <property type="entry name" value="RING_CH-C4HC3_MARCH"/>
    <property type="match status" value="1"/>
</dbReference>
<keyword evidence="2" id="KW-0479">Metal-binding</keyword>
<dbReference type="SUPFAM" id="SSF57850">
    <property type="entry name" value="RING/U-box"/>
    <property type="match status" value="1"/>
</dbReference>
<dbReference type="InterPro" id="IPR011043">
    <property type="entry name" value="Gal_Oxase/kelch_b-propeller"/>
</dbReference>
<dbReference type="EMBL" id="CAUYUJ010021295">
    <property type="protein sequence ID" value="CAK0903832.1"/>
    <property type="molecule type" value="Genomic_DNA"/>
</dbReference>
<evidence type="ECO:0000256" key="2">
    <source>
        <dbReference type="ARBA" id="ARBA00022723"/>
    </source>
</evidence>
<dbReference type="Pfam" id="PF12906">
    <property type="entry name" value="RINGv"/>
    <property type="match status" value="1"/>
</dbReference>
<dbReference type="PANTHER" id="PTHR46093">
    <property type="entry name" value="ACYL-COA-BINDING DOMAIN-CONTAINING PROTEIN 5"/>
    <property type="match status" value="1"/>
</dbReference>
<dbReference type="InterPro" id="IPR015915">
    <property type="entry name" value="Kelch-typ_b-propeller"/>
</dbReference>
<evidence type="ECO:0000313" key="7">
    <source>
        <dbReference type="EMBL" id="CAK0903832.1"/>
    </source>
</evidence>
<sequence length="391" mass="40815">MGDASSECRICLSGADEDELLSGICACRGTQGHVHARCLAEWQASSASAGKLWSLWRCSVCHAAIDPRARRATLRRALPLLLRGLASADWWPALAGAVLAAAVAVVLHHGPPRPLESATPVWGGSEPNERAPLTAAGEASWRGTWWGAFHEPSGGPVTATGGSLVLWNSSLLVFGGWDDRQGARGEMMWASPPLDQLLELQAVVWAPVPLSPRRGLEVQSAGVAPLELTGHSASFVPAGPGRRARHFPRGYVLVFGGVGMDGPSGRVLLFDLEAERWALDPELVTGEAPPARSCHSATAVAGPEIIWVVGGRGDGKDLDDGIWPFDAARLRWLPVLPHPLGLAAGGGHSAVATRGHVLFFGGGDGGANDLLALRVKTGPCAACSCSTSVLS</sequence>
<dbReference type="Proteomes" id="UP001189429">
    <property type="component" value="Unassembled WGS sequence"/>
</dbReference>
<keyword evidence="5" id="KW-0862">Zinc</keyword>
<name>A0ABN9XZL0_9DINO</name>
<dbReference type="InterPro" id="IPR013083">
    <property type="entry name" value="Znf_RING/FYVE/PHD"/>
</dbReference>
<dbReference type="SUPFAM" id="SSF50965">
    <property type="entry name" value="Galactose oxidase, central domain"/>
    <property type="match status" value="1"/>
</dbReference>
<evidence type="ECO:0000256" key="5">
    <source>
        <dbReference type="ARBA" id="ARBA00022833"/>
    </source>
</evidence>